<feature type="chain" id="PRO_5007419320" evidence="2">
    <location>
        <begin position="18"/>
        <end position="640"/>
    </location>
</feature>
<keyword evidence="6" id="KW-1185">Reference proteome</keyword>
<evidence type="ECO:0000259" key="3">
    <source>
        <dbReference type="Pfam" id="PF25897"/>
    </source>
</evidence>
<feature type="transmembrane region" description="Helical" evidence="1">
    <location>
        <begin position="604"/>
        <end position="627"/>
    </location>
</feature>
<name>A0A0N5AL36_9BILA</name>
<dbReference type="AlphaFoldDB" id="A0A0N5AL36"/>
<evidence type="ECO:0000256" key="1">
    <source>
        <dbReference type="SAM" id="Phobius"/>
    </source>
</evidence>
<dbReference type="STRING" id="451379.A0A0N5AL36"/>
<dbReference type="Pfam" id="PF25898">
    <property type="entry name" value="LolA_2nd_metazoa"/>
    <property type="match status" value="1"/>
</dbReference>
<dbReference type="WBParaSite" id="SMUV_0000523001-mRNA-1">
    <property type="protein sequence ID" value="SMUV_0000523001-mRNA-1"/>
    <property type="gene ID" value="SMUV_0000523001"/>
</dbReference>
<feature type="domain" description="DUF7959" evidence="5">
    <location>
        <begin position="469"/>
        <end position="568"/>
    </location>
</feature>
<dbReference type="InterPro" id="IPR058265">
    <property type="entry name" value="DUF7959"/>
</dbReference>
<proteinExistence type="predicted"/>
<evidence type="ECO:0000259" key="5">
    <source>
        <dbReference type="Pfam" id="PF25899"/>
    </source>
</evidence>
<evidence type="ECO:0000313" key="6">
    <source>
        <dbReference type="Proteomes" id="UP000046393"/>
    </source>
</evidence>
<evidence type="ECO:0000259" key="4">
    <source>
        <dbReference type="Pfam" id="PF25898"/>
    </source>
</evidence>
<evidence type="ECO:0000313" key="7">
    <source>
        <dbReference type="WBParaSite" id="SMUV_0000523001-mRNA-1"/>
    </source>
</evidence>
<dbReference type="InterPro" id="IPR058831">
    <property type="entry name" value="LolA-like_dom_2nd"/>
</dbReference>
<dbReference type="Pfam" id="PF25897">
    <property type="entry name" value="LolA_1st_nematode"/>
    <property type="match status" value="1"/>
</dbReference>
<evidence type="ECO:0000256" key="2">
    <source>
        <dbReference type="SAM" id="SignalP"/>
    </source>
</evidence>
<feature type="signal peptide" evidence="2">
    <location>
        <begin position="1"/>
        <end position="17"/>
    </location>
</feature>
<dbReference type="InterPro" id="IPR058830">
    <property type="entry name" value="LolA-like_dom_1st"/>
</dbReference>
<dbReference type="Pfam" id="PF25899">
    <property type="entry name" value="DUF7959"/>
    <property type="match status" value="1"/>
</dbReference>
<dbReference type="PANTHER" id="PTHR36902:SF1">
    <property type="entry name" value="ENRICHED IN SURFACE-LABELED PROTEOME PROTEIN 9"/>
    <property type="match status" value="1"/>
</dbReference>
<keyword evidence="2" id="KW-0732">Signal</keyword>
<sequence>MISFAILLLLPLVSVNGEDYKIECSFNESVLVLLPDNLLPPSYIARIRSYGETDEVDFFVEKRSSKQYWLTRTGNNTTDHIGIGQLNVTFNDLKCNGFANISEVQPLYQIDSESKKILAFDGFSISSLLEAIKRNFKGNNASKVVNFGGVEAVKWVGCRNSSKEKNITYQVEVTFAGNKTKQPYSPSVKNPVLMAIRLLSFNITGKPILLGSTAFDVIYVEATTSVENDLPEGMFCRNMPETTLPSVFPEQFEAFFAYHFSESRSFHELQASLVLYDNTEHIIAFNFDANDTLVPFFGNVSQFVSTAASHLTIVHDFVYGTQFVFDESKGRCIDVAGIDTKFNDTKLNETSGEILLKSSIDIFLNLTQSSFYYSGQRTVDNVIYDVYTSSFKSMEDGRVVELLFSVQSKEKKSQNSALFSVALYDKNNSNNKPVFTTQMTGFHGLSSTHFDELSAYTESCMTSFGTASLYVSVNYIHISDLAKIGLPSIKWALRKKIAKVAGISLFRVGDIYFDEGNATLLALFTLYNKTSVASETSKHFKKEVTLEEAVQNINDTLLKDDITIVVEGLESPMKLLRSTLQLMPEAWSPPVSPSSFSGYSGGSMFILATFTLILGAVVGGGIVLFLWKRERIGMSYQVFQ</sequence>
<dbReference type="PANTHER" id="PTHR36902">
    <property type="entry name" value="ENRICHED IN SURFACE-LABELED PROTEOME PROTEIN 9"/>
    <property type="match status" value="1"/>
</dbReference>
<accession>A0A0N5AL36</accession>
<dbReference type="Proteomes" id="UP000046393">
    <property type="component" value="Unplaced"/>
</dbReference>
<reference evidence="7" key="1">
    <citation type="submission" date="2016-04" db="UniProtKB">
        <authorList>
            <consortium name="WormBaseParasite"/>
        </authorList>
    </citation>
    <scope>IDENTIFICATION</scope>
</reference>
<protein>
    <submittedName>
        <fullName evidence="7">Peptidase S72 domain-containing protein</fullName>
    </submittedName>
</protein>
<keyword evidence="1" id="KW-1133">Transmembrane helix</keyword>
<feature type="domain" description="LolA-like" evidence="3">
    <location>
        <begin position="39"/>
        <end position="222"/>
    </location>
</feature>
<feature type="domain" description="LolA-like" evidence="4">
    <location>
        <begin position="231"/>
        <end position="460"/>
    </location>
</feature>
<keyword evidence="1" id="KW-0472">Membrane</keyword>
<organism evidence="6 7">
    <name type="scientific">Syphacia muris</name>
    <dbReference type="NCBI Taxonomy" id="451379"/>
    <lineage>
        <taxon>Eukaryota</taxon>
        <taxon>Metazoa</taxon>
        <taxon>Ecdysozoa</taxon>
        <taxon>Nematoda</taxon>
        <taxon>Chromadorea</taxon>
        <taxon>Rhabditida</taxon>
        <taxon>Spirurina</taxon>
        <taxon>Oxyuridomorpha</taxon>
        <taxon>Oxyuroidea</taxon>
        <taxon>Oxyuridae</taxon>
        <taxon>Syphacia</taxon>
    </lineage>
</organism>
<keyword evidence="1" id="KW-0812">Transmembrane</keyword>